<dbReference type="Pfam" id="PF00015">
    <property type="entry name" value="MCPsignal"/>
    <property type="match status" value="1"/>
</dbReference>
<keyword evidence="3" id="KW-0807">Transducer</keyword>
<keyword evidence="6" id="KW-1133">Transmembrane helix</keyword>
<evidence type="ECO:0000313" key="8">
    <source>
        <dbReference type="EMBL" id="OOE89001.1"/>
    </source>
</evidence>
<dbReference type="RefSeq" id="WP_108744074.1">
    <property type="nucleotide sequence ID" value="NZ_MUFC01000005.1"/>
</dbReference>
<feature type="region of interest" description="Disordered" evidence="5">
    <location>
        <begin position="517"/>
        <end position="561"/>
    </location>
</feature>
<dbReference type="InterPro" id="IPR024478">
    <property type="entry name" value="HlyB_4HB_MCP"/>
</dbReference>
<evidence type="ECO:0000256" key="2">
    <source>
        <dbReference type="ARBA" id="ARBA00029447"/>
    </source>
</evidence>
<keyword evidence="4" id="KW-0175">Coiled coil</keyword>
<dbReference type="PANTHER" id="PTHR43531:SF11">
    <property type="entry name" value="METHYL-ACCEPTING CHEMOTAXIS PROTEIN 3"/>
    <property type="match status" value="1"/>
</dbReference>
<comment type="similarity">
    <text evidence="2">Belongs to the methyl-accepting chemotaxis (MCP) protein family.</text>
</comment>
<keyword evidence="6" id="KW-0472">Membrane</keyword>
<evidence type="ECO:0000256" key="1">
    <source>
        <dbReference type="ARBA" id="ARBA00022500"/>
    </source>
</evidence>
<evidence type="ECO:0000313" key="9">
    <source>
        <dbReference type="Proteomes" id="UP000188627"/>
    </source>
</evidence>
<keyword evidence="9" id="KW-1185">Reference proteome</keyword>
<dbReference type="SUPFAM" id="SSF58104">
    <property type="entry name" value="Methyl-accepting chemotaxis protein (MCP) signaling domain"/>
    <property type="match status" value="1"/>
</dbReference>
<sequence length="561" mass="61106">MFKRITMKALLYTGLGLLIALIGLNSYLSIDALNRSKERLDEVVNEGAQKVLVAGQIRANFLETDRLGKSVLLSQTTQSKKELTAEILSARESLIEQLEELNHLITSPRGEQAIKRFEARMRATFDIGNRIREISALTLDSGATELQVAEANRSGYLLLRDQSEPLVNEALAALRAILEIADTEMADSVVRAEARFQEASTQLLAMLGVSILIGILVAVMIIRRINEVGRIAICIGEGGLNQQFNQQASDTDLYGVLRNMSQRLRDIVGDIKEASDNVSSGSIELSSTGQQIAQGATEQAASLEEVSSSMEQMTANIAQTADNARQTEQIARQSATDAKSTGEAVHETVEAMKDIAEKIGIIEEIARQTNLLALNAAIEAARAGEHGKGFTVVAAEVRKLAERSQRAAGEIVDRSRSSLEISERAGEMLTGLVPSIQKTSDLVQEISAAAVEQDKGASEINKALQQLDQVVQQSAASAEEMAATSEELSTQAEQMNSTVSFFSVDDSTQDYKELELKETKFKQTRKTDPILTQPKKSDKSKLGADGIDIELNDDEDEFVRY</sequence>
<protein>
    <recommendedName>
        <fullName evidence="7">Methyl-accepting transducer domain-containing protein</fullName>
    </recommendedName>
</protein>
<keyword evidence="6" id="KW-0812">Transmembrane</keyword>
<feature type="coiled-coil region" evidence="4">
    <location>
        <begin position="303"/>
        <end position="330"/>
    </location>
</feature>
<dbReference type="Pfam" id="PF12729">
    <property type="entry name" value="4HB_MCP_1"/>
    <property type="match status" value="1"/>
</dbReference>
<name>A0ABX3KIS4_9GAMM</name>
<reference evidence="9" key="1">
    <citation type="submission" date="2017-01" db="EMBL/GenBank/DDBJ databases">
        <title>Draft genome of the species Salinivibrio sharmensis.</title>
        <authorList>
            <person name="Lopez-Hermoso C."/>
            <person name="De La Haba R."/>
            <person name="Sanchez-Porro C."/>
            <person name="Ventosa A."/>
        </authorList>
    </citation>
    <scope>NUCLEOTIDE SEQUENCE [LARGE SCALE GENOMIC DNA]</scope>
    <source>
        <strain evidence="9">CBH463</strain>
    </source>
</reference>
<accession>A0ABX3KIS4</accession>
<evidence type="ECO:0000256" key="6">
    <source>
        <dbReference type="SAM" id="Phobius"/>
    </source>
</evidence>
<keyword evidence="1" id="KW-0145">Chemotaxis</keyword>
<feature type="compositionally biased region" description="Acidic residues" evidence="5">
    <location>
        <begin position="547"/>
        <end position="561"/>
    </location>
</feature>
<evidence type="ECO:0000259" key="7">
    <source>
        <dbReference type="PROSITE" id="PS50111"/>
    </source>
</evidence>
<dbReference type="EMBL" id="MUFC01000005">
    <property type="protein sequence ID" value="OOE89001.1"/>
    <property type="molecule type" value="Genomic_DNA"/>
</dbReference>
<dbReference type="Proteomes" id="UP000188627">
    <property type="component" value="Unassembled WGS sequence"/>
</dbReference>
<evidence type="ECO:0000256" key="4">
    <source>
        <dbReference type="SAM" id="Coils"/>
    </source>
</evidence>
<proteinExistence type="inferred from homology"/>
<comment type="caution">
    <text evidence="8">The sequence shown here is derived from an EMBL/GenBank/DDBJ whole genome shotgun (WGS) entry which is preliminary data.</text>
</comment>
<evidence type="ECO:0000256" key="5">
    <source>
        <dbReference type="SAM" id="MobiDB-lite"/>
    </source>
</evidence>
<dbReference type="SMART" id="SM00283">
    <property type="entry name" value="MA"/>
    <property type="match status" value="1"/>
</dbReference>
<dbReference type="InterPro" id="IPR004089">
    <property type="entry name" value="MCPsignal_dom"/>
</dbReference>
<feature type="domain" description="Methyl-accepting transducer" evidence="7">
    <location>
        <begin position="274"/>
        <end position="489"/>
    </location>
</feature>
<feature type="transmembrane region" description="Helical" evidence="6">
    <location>
        <begin position="203"/>
        <end position="222"/>
    </location>
</feature>
<evidence type="ECO:0000256" key="3">
    <source>
        <dbReference type="PROSITE-ProRule" id="PRU00284"/>
    </source>
</evidence>
<feature type="compositionally biased region" description="Basic and acidic residues" evidence="5">
    <location>
        <begin position="517"/>
        <end position="528"/>
    </location>
</feature>
<dbReference type="PANTHER" id="PTHR43531">
    <property type="entry name" value="PROTEIN ICFG"/>
    <property type="match status" value="1"/>
</dbReference>
<organism evidence="8 9">
    <name type="scientific">Salinivibrio sharmensis</name>
    <dbReference type="NCBI Taxonomy" id="390883"/>
    <lineage>
        <taxon>Bacteria</taxon>
        <taxon>Pseudomonadati</taxon>
        <taxon>Pseudomonadota</taxon>
        <taxon>Gammaproteobacteria</taxon>
        <taxon>Vibrionales</taxon>
        <taxon>Vibrionaceae</taxon>
        <taxon>Salinivibrio</taxon>
    </lineage>
</organism>
<dbReference type="PROSITE" id="PS50111">
    <property type="entry name" value="CHEMOTAXIS_TRANSDUC_2"/>
    <property type="match status" value="1"/>
</dbReference>
<dbReference type="Gene3D" id="1.10.287.950">
    <property type="entry name" value="Methyl-accepting chemotaxis protein"/>
    <property type="match status" value="1"/>
</dbReference>
<dbReference type="InterPro" id="IPR051310">
    <property type="entry name" value="MCP_chemotaxis"/>
</dbReference>
<gene>
    <name evidence="8" type="ORF">BZG74_07080</name>
</gene>